<dbReference type="InterPro" id="IPR021844">
    <property type="entry name" value="Integr_conj_element_PFL4704"/>
</dbReference>
<evidence type="ECO:0000256" key="1">
    <source>
        <dbReference type="SAM" id="SignalP"/>
    </source>
</evidence>
<feature type="chain" id="PRO_5016995054" evidence="1">
    <location>
        <begin position="24"/>
        <end position="295"/>
    </location>
</feature>
<protein>
    <submittedName>
        <fullName evidence="2">Integrating conjugative element protein, PFL_4704 family</fullName>
    </submittedName>
</protein>
<feature type="signal peptide" evidence="1">
    <location>
        <begin position="1"/>
        <end position="23"/>
    </location>
</feature>
<name>A0A378NCU2_MANHA</name>
<reference evidence="2 3" key="1">
    <citation type="submission" date="2018-06" db="EMBL/GenBank/DDBJ databases">
        <authorList>
            <consortium name="Pathogen Informatics"/>
            <person name="Doyle S."/>
        </authorList>
    </citation>
    <scope>NUCLEOTIDE SEQUENCE [LARGE SCALE GENOMIC DNA]</scope>
    <source>
        <strain evidence="2 3">NCTC9380</strain>
    </source>
</reference>
<dbReference type="Proteomes" id="UP000254031">
    <property type="component" value="Unassembled WGS sequence"/>
</dbReference>
<evidence type="ECO:0000313" key="2">
    <source>
        <dbReference type="EMBL" id="STY65359.1"/>
    </source>
</evidence>
<evidence type="ECO:0000313" key="3">
    <source>
        <dbReference type="Proteomes" id="UP000254031"/>
    </source>
</evidence>
<organism evidence="2 3">
    <name type="scientific">Mannheimia haemolytica</name>
    <name type="common">Pasteurella haemolytica</name>
    <dbReference type="NCBI Taxonomy" id="75985"/>
    <lineage>
        <taxon>Bacteria</taxon>
        <taxon>Pseudomonadati</taxon>
        <taxon>Pseudomonadota</taxon>
        <taxon>Gammaproteobacteria</taxon>
        <taxon>Pasteurellales</taxon>
        <taxon>Pasteurellaceae</taxon>
        <taxon>Mannheimia</taxon>
    </lineage>
</organism>
<dbReference type="AlphaFoldDB" id="A0A378NCU2"/>
<accession>A0A378NCU2</accession>
<proteinExistence type="predicted"/>
<dbReference type="NCBIfam" id="TIGR03749">
    <property type="entry name" value="conj_TIGR03749"/>
    <property type="match status" value="1"/>
</dbReference>
<keyword evidence="1" id="KW-0732">Signal</keyword>
<gene>
    <name evidence="2" type="ORF">NCTC9380_00622</name>
</gene>
<sequence>MMKRLPILLMSLIGLSFSSHSVADVLMKWERKPLPIALQVDKERIIFVDKNVKVGYPAELDGKLRIQSTGGAVYLKALETFPSTRIEFRDVSTGEIFLFDIVSATKVANPEESIRMVFDIAVEKQSFSTNRDDEPDLSLTGTRPQLPIPAALTRYAAQSLYAPLRAVEPLEGVRRVAHRLPKKITTLLPAYSIDATPLISWQLDYYVVTAIRLQNKGNSQITLDPRELQGQFYAATFQHNWLGRYGSNEDTTTLYLVTEGYANNALIPETRQVKPVTKKVKKTTKVETKPAQSAK</sequence>
<dbReference type="Pfam" id="PF11920">
    <property type="entry name" value="DUF3438"/>
    <property type="match status" value="1"/>
</dbReference>
<dbReference type="EMBL" id="UGPL01000006">
    <property type="protein sequence ID" value="STY65359.1"/>
    <property type="molecule type" value="Genomic_DNA"/>
</dbReference>